<keyword evidence="8" id="KW-0443">Lipid metabolism</keyword>
<dbReference type="InterPro" id="IPR020568">
    <property type="entry name" value="Ribosomal_Su5_D2-typ_SF"/>
</dbReference>
<keyword evidence="1" id="KW-0963">Cytoplasm</keyword>
<protein>
    <recommendedName>
        <fullName evidence="10">GHMP kinase N-terminal domain-containing protein</fullName>
    </recommendedName>
</protein>
<dbReference type="RefSeq" id="WP_222581407.1">
    <property type="nucleotide sequence ID" value="NZ_JAHVHU010000019.1"/>
</dbReference>
<dbReference type="InterPro" id="IPR006204">
    <property type="entry name" value="GHMP_kinase_N_dom"/>
</dbReference>
<feature type="domain" description="GHMP kinase N-terminal" evidence="10">
    <location>
        <begin position="63"/>
        <end position="139"/>
    </location>
</feature>
<keyword evidence="4" id="KW-0547">Nucleotide-binding</keyword>
<sequence length="273" mass="31640">MRHTFPGKLLLFGEYLVLQQGAALALPDNRYHTRWENKNNTDKDLIDYLQYLKQIDSLAEYLNLTRLEKHVHAGWHLESNLPQHKGLGSSASIVAALYDRYKIKKDSEVTMDELQEVFASMEHYMHGKSSGFDPLPIYFNQPILRKNNQSVIVNSTLPCLDNWRIELVDSETERQDGAGVDRFLTRIKEDKDFASKVDTLTKVNNKLVEAIIKNEQRIAENLLNTFSENQFFLFADWIPENIKERWDQNRQEENSAFKMLGAGGGGFFLKIHF</sequence>
<dbReference type="Proteomes" id="UP000753961">
    <property type="component" value="Unassembled WGS sequence"/>
</dbReference>
<comment type="pathway">
    <text evidence="9">Isoprenoid biosynthesis; isopentenyl diphosphate biosynthesis via mevalonate pathway; isopentenyl diphosphate from (R)-mevalonate: step 1/3.</text>
</comment>
<keyword evidence="6" id="KW-0067">ATP-binding</keyword>
<gene>
    <name evidence="11" type="ORF">KUV50_17070</name>
</gene>
<evidence type="ECO:0000256" key="6">
    <source>
        <dbReference type="ARBA" id="ARBA00022840"/>
    </source>
</evidence>
<evidence type="ECO:0000256" key="4">
    <source>
        <dbReference type="ARBA" id="ARBA00022741"/>
    </source>
</evidence>
<dbReference type="InterPro" id="IPR036554">
    <property type="entry name" value="GHMP_kinase_C_sf"/>
</dbReference>
<organism evidence="11 12">
    <name type="scientific">Membranihabitans marinus</name>
    <dbReference type="NCBI Taxonomy" id="1227546"/>
    <lineage>
        <taxon>Bacteria</taxon>
        <taxon>Pseudomonadati</taxon>
        <taxon>Bacteroidota</taxon>
        <taxon>Saprospiria</taxon>
        <taxon>Saprospirales</taxon>
        <taxon>Saprospiraceae</taxon>
        <taxon>Membranihabitans</taxon>
    </lineage>
</organism>
<dbReference type="GO" id="GO:0019287">
    <property type="term" value="P:isopentenyl diphosphate biosynthetic process, mevalonate pathway"/>
    <property type="evidence" value="ECO:0007669"/>
    <property type="project" value="TreeGrafter"/>
</dbReference>
<keyword evidence="3" id="KW-0808">Transferase</keyword>
<keyword evidence="7" id="KW-0460">Magnesium</keyword>
<keyword evidence="12" id="KW-1185">Reference proteome</keyword>
<dbReference type="EMBL" id="JAHVHU010000019">
    <property type="protein sequence ID" value="MBY5959869.1"/>
    <property type="molecule type" value="Genomic_DNA"/>
</dbReference>
<reference evidence="11" key="1">
    <citation type="submission" date="2021-06" db="EMBL/GenBank/DDBJ databases">
        <title>44 bacteria genomes isolated from Dapeng, Shenzhen.</title>
        <authorList>
            <person name="Zheng W."/>
            <person name="Yu S."/>
            <person name="Huang Y."/>
        </authorList>
    </citation>
    <scope>NUCLEOTIDE SEQUENCE</scope>
    <source>
        <strain evidence="11">DP5N28-2</strain>
    </source>
</reference>
<evidence type="ECO:0000256" key="9">
    <source>
        <dbReference type="ARBA" id="ARBA00029438"/>
    </source>
</evidence>
<evidence type="ECO:0000313" key="12">
    <source>
        <dbReference type="Proteomes" id="UP000753961"/>
    </source>
</evidence>
<dbReference type="PANTHER" id="PTHR43290">
    <property type="entry name" value="MEVALONATE KINASE"/>
    <property type="match status" value="1"/>
</dbReference>
<comment type="caution">
    <text evidence="11">The sequence shown here is derived from an EMBL/GenBank/DDBJ whole genome shotgun (WGS) entry which is preliminary data.</text>
</comment>
<evidence type="ECO:0000256" key="5">
    <source>
        <dbReference type="ARBA" id="ARBA00022777"/>
    </source>
</evidence>
<dbReference type="PANTHER" id="PTHR43290:SF2">
    <property type="entry name" value="MEVALONATE KINASE"/>
    <property type="match status" value="1"/>
</dbReference>
<keyword evidence="5" id="KW-0418">Kinase</keyword>
<dbReference type="InterPro" id="IPR014721">
    <property type="entry name" value="Ribsml_uS5_D2-typ_fold_subgr"/>
</dbReference>
<dbReference type="GO" id="GO:0004496">
    <property type="term" value="F:mevalonate kinase activity"/>
    <property type="evidence" value="ECO:0007669"/>
    <property type="project" value="InterPro"/>
</dbReference>
<evidence type="ECO:0000256" key="2">
    <source>
        <dbReference type="ARBA" id="ARBA00022516"/>
    </source>
</evidence>
<dbReference type="AlphaFoldDB" id="A0A953HRE1"/>
<evidence type="ECO:0000256" key="3">
    <source>
        <dbReference type="ARBA" id="ARBA00022679"/>
    </source>
</evidence>
<dbReference type="SUPFAM" id="SSF55060">
    <property type="entry name" value="GHMP Kinase, C-terminal domain"/>
    <property type="match status" value="1"/>
</dbReference>
<evidence type="ECO:0000256" key="1">
    <source>
        <dbReference type="ARBA" id="ARBA00022490"/>
    </source>
</evidence>
<dbReference type="InterPro" id="IPR006205">
    <property type="entry name" value="Mev_gal_kin"/>
</dbReference>
<dbReference type="SUPFAM" id="SSF54211">
    <property type="entry name" value="Ribosomal protein S5 domain 2-like"/>
    <property type="match status" value="1"/>
</dbReference>
<proteinExistence type="predicted"/>
<dbReference type="GO" id="GO:0005829">
    <property type="term" value="C:cytosol"/>
    <property type="evidence" value="ECO:0007669"/>
    <property type="project" value="TreeGrafter"/>
</dbReference>
<evidence type="ECO:0000256" key="7">
    <source>
        <dbReference type="ARBA" id="ARBA00022842"/>
    </source>
</evidence>
<dbReference type="Gene3D" id="3.30.230.10">
    <property type="match status" value="1"/>
</dbReference>
<dbReference type="GO" id="GO:0005524">
    <property type="term" value="F:ATP binding"/>
    <property type="evidence" value="ECO:0007669"/>
    <property type="project" value="UniProtKB-KW"/>
</dbReference>
<name>A0A953HRE1_9BACT</name>
<evidence type="ECO:0000313" key="11">
    <source>
        <dbReference type="EMBL" id="MBY5959869.1"/>
    </source>
</evidence>
<dbReference type="PRINTS" id="PR00959">
    <property type="entry name" value="MEVGALKINASE"/>
</dbReference>
<accession>A0A953HRE1</accession>
<keyword evidence="2" id="KW-0444">Lipid biosynthesis</keyword>
<evidence type="ECO:0000259" key="10">
    <source>
        <dbReference type="Pfam" id="PF00288"/>
    </source>
</evidence>
<dbReference type="Pfam" id="PF00288">
    <property type="entry name" value="GHMP_kinases_N"/>
    <property type="match status" value="1"/>
</dbReference>
<evidence type="ECO:0000256" key="8">
    <source>
        <dbReference type="ARBA" id="ARBA00023098"/>
    </source>
</evidence>